<gene>
    <name evidence="1" type="ORF">D9548_10200</name>
</gene>
<evidence type="ECO:0000313" key="1">
    <source>
        <dbReference type="EMBL" id="RLQ13699.1"/>
    </source>
</evidence>
<dbReference type="Proteomes" id="UP000266922">
    <property type="component" value="Unassembled WGS sequence"/>
</dbReference>
<dbReference type="EMBL" id="RCTJ01000034">
    <property type="protein sequence ID" value="RLQ13699.1"/>
    <property type="molecule type" value="Genomic_DNA"/>
</dbReference>
<dbReference type="AlphaFoldDB" id="A0A3L7DB00"/>
<sequence length="87" mass="10022">MFIVFYCHPKKKEKNRKTERHSSPTCRGGDFWLIYVKPRTNTVSLLVDRFYEEGGRTLAINAAAIASIDLPASMRSDSQKQLEDEEE</sequence>
<protein>
    <submittedName>
        <fullName evidence="1">Uncharacterized protein</fullName>
    </submittedName>
</protein>
<comment type="caution">
    <text evidence="1">The sequence shown here is derived from an EMBL/GenBank/DDBJ whole genome shotgun (WGS) entry which is preliminary data.</text>
</comment>
<accession>A0A3L7DB00</accession>
<evidence type="ECO:0000313" key="2">
    <source>
        <dbReference type="Proteomes" id="UP000266922"/>
    </source>
</evidence>
<reference evidence="1 2" key="1">
    <citation type="submission" date="2018-10" db="EMBL/GenBank/DDBJ databases">
        <title>Geobacillus stearothermophilus in processing lines of powdered infant formula.</title>
        <authorList>
            <person name="Rhee M.S."/>
            <person name="Choi I.-G."/>
            <person name="Cho T.J."/>
            <person name="Park B."/>
        </authorList>
    </citation>
    <scope>NUCLEOTIDE SEQUENCE [LARGE SCALE GENOMIC DNA]</scope>
    <source>
        <strain evidence="1 2">FHS-PPGT130</strain>
    </source>
</reference>
<dbReference type="RefSeq" id="WP_049625205.1">
    <property type="nucleotide sequence ID" value="NZ_JARMSI010000095.1"/>
</dbReference>
<proteinExistence type="predicted"/>
<name>A0A3L7DB00_GEOSE</name>
<organism evidence="1 2">
    <name type="scientific">Geobacillus stearothermophilus</name>
    <name type="common">Bacillus stearothermophilus</name>
    <dbReference type="NCBI Taxonomy" id="1422"/>
    <lineage>
        <taxon>Bacteria</taxon>
        <taxon>Bacillati</taxon>
        <taxon>Bacillota</taxon>
        <taxon>Bacilli</taxon>
        <taxon>Bacillales</taxon>
        <taxon>Anoxybacillaceae</taxon>
        <taxon>Geobacillus</taxon>
    </lineage>
</organism>